<keyword evidence="1" id="KW-0802">TPR repeat</keyword>
<comment type="caution">
    <text evidence="2">The sequence shown here is derived from an EMBL/GenBank/DDBJ whole genome shotgun (WGS) entry which is preliminary data.</text>
</comment>
<feature type="non-terminal residue" evidence="2">
    <location>
        <position position="89"/>
    </location>
</feature>
<dbReference type="InterPro" id="IPR039340">
    <property type="entry name" value="Tfc4/TFIIIC-102/Sfc4"/>
</dbReference>
<dbReference type="GO" id="GO:0006383">
    <property type="term" value="P:transcription by RNA polymerase III"/>
    <property type="evidence" value="ECO:0007669"/>
    <property type="project" value="InterPro"/>
</dbReference>
<dbReference type="EMBL" id="CAJHNH020001557">
    <property type="protein sequence ID" value="CAG5123568.1"/>
    <property type="molecule type" value="Genomic_DNA"/>
</dbReference>
<accession>A0A8S3Z5K1</accession>
<dbReference type="InterPro" id="IPR019734">
    <property type="entry name" value="TPR_rpt"/>
</dbReference>
<evidence type="ECO:0000313" key="3">
    <source>
        <dbReference type="Proteomes" id="UP000678393"/>
    </source>
</evidence>
<dbReference type="PANTHER" id="PTHR23082">
    <property type="entry name" value="TRANSCRIPTION INITIATION FACTOR IIIC TFIIIC , POLYPEPTIDE 3-RELATED"/>
    <property type="match status" value="1"/>
</dbReference>
<evidence type="ECO:0008006" key="4">
    <source>
        <dbReference type="Google" id="ProtNLM"/>
    </source>
</evidence>
<name>A0A8S3Z5K1_9EUPU</name>
<dbReference type="GO" id="GO:0000127">
    <property type="term" value="C:transcription factor TFIIIC complex"/>
    <property type="evidence" value="ECO:0007669"/>
    <property type="project" value="TreeGrafter"/>
</dbReference>
<feature type="repeat" description="TPR" evidence="1">
    <location>
        <begin position="16"/>
        <end position="49"/>
    </location>
</feature>
<dbReference type="Gene3D" id="1.25.40.10">
    <property type="entry name" value="Tetratricopeptide repeat domain"/>
    <property type="match status" value="1"/>
</dbReference>
<dbReference type="PANTHER" id="PTHR23082:SF0">
    <property type="entry name" value="GENERAL TRANSCRIPTION FACTOR 3C POLYPEPTIDE 3"/>
    <property type="match status" value="1"/>
</dbReference>
<organism evidence="2 3">
    <name type="scientific">Candidula unifasciata</name>
    <dbReference type="NCBI Taxonomy" id="100452"/>
    <lineage>
        <taxon>Eukaryota</taxon>
        <taxon>Metazoa</taxon>
        <taxon>Spiralia</taxon>
        <taxon>Lophotrochozoa</taxon>
        <taxon>Mollusca</taxon>
        <taxon>Gastropoda</taxon>
        <taxon>Heterobranchia</taxon>
        <taxon>Euthyneura</taxon>
        <taxon>Panpulmonata</taxon>
        <taxon>Eupulmonata</taxon>
        <taxon>Stylommatophora</taxon>
        <taxon>Helicina</taxon>
        <taxon>Helicoidea</taxon>
        <taxon>Geomitridae</taxon>
        <taxon>Candidula</taxon>
    </lineage>
</organism>
<dbReference type="InterPro" id="IPR011990">
    <property type="entry name" value="TPR-like_helical_dom_sf"/>
</dbReference>
<dbReference type="SUPFAM" id="SSF48452">
    <property type="entry name" value="TPR-like"/>
    <property type="match status" value="1"/>
</dbReference>
<dbReference type="Proteomes" id="UP000678393">
    <property type="component" value="Unassembled WGS sequence"/>
</dbReference>
<gene>
    <name evidence="2" type="ORF">CUNI_LOCUS9126</name>
</gene>
<dbReference type="PROSITE" id="PS50005">
    <property type="entry name" value="TPR"/>
    <property type="match status" value="1"/>
</dbReference>
<sequence>AVCLLNAYREMRGECQETYYNLGRALNQLEIQYAAAHYYRKALEFPPVVSDAEGTFDLSREIAYSLAQMYIRSNNPEYARYYLEKYCVI</sequence>
<dbReference type="OrthoDB" id="151490at2759"/>
<keyword evidence="3" id="KW-1185">Reference proteome</keyword>
<protein>
    <recommendedName>
        <fullName evidence="4">Tetratricopeptide repeat protein</fullName>
    </recommendedName>
</protein>
<reference evidence="2" key="1">
    <citation type="submission" date="2021-04" db="EMBL/GenBank/DDBJ databases">
        <authorList>
            <consortium name="Molecular Ecology Group"/>
        </authorList>
    </citation>
    <scope>NUCLEOTIDE SEQUENCE</scope>
</reference>
<evidence type="ECO:0000256" key="1">
    <source>
        <dbReference type="PROSITE-ProRule" id="PRU00339"/>
    </source>
</evidence>
<dbReference type="AlphaFoldDB" id="A0A8S3Z5K1"/>
<evidence type="ECO:0000313" key="2">
    <source>
        <dbReference type="EMBL" id="CAG5123568.1"/>
    </source>
</evidence>
<proteinExistence type="predicted"/>